<dbReference type="RefSeq" id="XP_026747823.1">
    <property type="nucleotide sequence ID" value="XM_026892022.1"/>
</dbReference>
<accession>A0A7E5X3P1</accession>
<dbReference type="AlphaFoldDB" id="A0A7E5X3P1"/>
<reference evidence="3" key="1">
    <citation type="submission" date="2025-08" db="UniProtKB">
        <authorList>
            <consortium name="RefSeq"/>
        </authorList>
    </citation>
    <scope>IDENTIFICATION</scope>
</reference>
<feature type="compositionally biased region" description="Polar residues" evidence="1">
    <location>
        <begin position="44"/>
        <end position="57"/>
    </location>
</feature>
<feature type="region of interest" description="Disordered" evidence="1">
    <location>
        <begin position="434"/>
        <end position="461"/>
    </location>
</feature>
<dbReference type="KEGG" id="tnl:113508869"/>
<gene>
    <name evidence="3" type="primary">LOC113508869</name>
</gene>
<evidence type="ECO:0000313" key="3">
    <source>
        <dbReference type="RefSeq" id="XP_026747823.1"/>
    </source>
</evidence>
<organism evidence="2 3">
    <name type="scientific">Trichoplusia ni</name>
    <name type="common">Cabbage looper</name>
    <dbReference type="NCBI Taxonomy" id="7111"/>
    <lineage>
        <taxon>Eukaryota</taxon>
        <taxon>Metazoa</taxon>
        <taxon>Ecdysozoa</taxon>
        <taxon>Arthropoda</taxon>
        <taxon>Hexapoda</taxon>
        <taxon>Insecta</taxon>
        <taxon>Pterygota</taxon>
        <taxon>Neoptera</taxon>
        <taxon>Endopterygota</taxon>
        <taxon>Lepidoptera</taxon>
        <taxon>Glossata</taxon>
        <taxon>Ditrysia</taxon>
        <taxon>Noctuoidea</taxon>
        <taxon>Noctuidae</taxon>
        <taxon>Plusiinae</taxon>
        <taxon>Trichoplusia</taxon>
    </lineage>
</organism>
<feature type="region of interest" description="Disordered" evidence="1">
    <location>
        <begin position="1"/>
        <end position="136"/>
    </location>
</feature>
<feature type="compositionally biased region" description="Polar residues" evidence="1">
    <location>
        <begin position="164"/>
        <end position="174"/>
    </location>
</feature>
<dbReference type="InParanoid" id="A0A7E5X3P1"/>
<evidence type="ECO:0000313" key="2">
    <source>
        <dbReference type="Proteomes" id="UP000322000"/>
    </source>
</evidence>
<feature type="region of interest" description="Disordered" evidence="1">
    <location>
        <begin position="152"/>
        <end position="239"/>
    </location>
</feature>
<sequence>MYRSERWPEEDTDPPRSRASSRRSSVTLSRRNSVKKEKEVKKSPLNSAPSSATSTPKKTVKPQNLDFVVTGKQILKRSDRANSLPGTYHRRQSDSVAVKSKKLVEGRRVPHVATAPRSQETSQEDDMSLDLSQVSDFEDTNSKYGMKQFQALATSTPKPRLKGRSTSLQSQLHSQRVESRRATSVLDKTTSKDSFKTSTSSSPHRYGTELDYSSVSPEYSGQSSADLSPTRASQQLSPRSQDLQVSSCCVSTWADCSEPDTKLDQLCDGEWSSFWANYNNSVAKVPMKSYYDQCPTPYRTENFELADFEFSDGSRKRSPDNIEVINNIIRNQGLHLTPRETQNIIKCAHLLGNVLSKAIDRCSKSDETTELITKKKTLKLDLKETSIPVEVKEEKRCETVTTQTDISLPNTKSAPRIFENILRQLSRSSIDVDKIEKVDKEKEKEKEKEKSEKESTEKKEE</sequence>
<protein>
    <submittedName>
        <fullName evidence="3">Uncharacterized protein LOC113508869</fullName>
    </submittedName>
</protein>
<name>A0A7E5X3P1_TRINI</name>
<feature type="compositionally biased region" description="Polar residues" evidence="1">
    <location>
        <begin position="211"/>
        <end position="239"/>
    </location>
</feature>
<proteinExistence type="predicted"/>
<dbReference type="Proteomes" id="UP000322000">
    <property type="component" value="Chromosome 3"/>
</dbReference>
<feature type="compositionally biased region" description="Basic and acidic residues" evidence="1">
    <location>
        <begin position="1"/>
        <end position="16"/>
    </location>
</feature>
<feature type="compositionally biased region" description="Low complexity" evidence="1">
    <location>
        <begin position="22"/>
        <end position="31"/>
    </location>
</feature>
<dbReference type="OrthoDB" id="7463268at2759"/>
<keyword evidence="2" id="KW-1185">Reference proteome</keyword>
<dbReference type="GeneID" id="113508869"/>
<evidence type="ECO:0000256" key="1">
    <source>
        <dbReference type="SAM" id="MobiDB-lite"/>
    </source>
</evidence>